<dbReference type="AlphaFoldDB" id="T0ZR15"/>
<gene>
    <name evidence="1" type="ORF">B2A_08659</name>
</gene>
<accession>T0ZR15</accession>
<sequence>METWPLDSRTAREWISHKYYTAHGAAPRAQALADATATLCGIARYDGEPRDVHLRTARTAESVIHDICDRDWRAVTITADGWTVGAAPVIYRRPVAARALPEPQRGGTVGDVIDRLELPMGDARHVIVWTVAAIMGDA</sequence>
<reference evidence="1" key="1">
    <citation type="submission" date="2013-08" db="EMBL/GenBank/DDBJ databases">
        <authorList>
            <person name="Mendez C."/>
            <person name="Richter M."/>
            <person name="Ferrer M."/>
            <person name="Sanchez J."/>
        </authorList>
    </citation>
    <scope>NUCLEOTIDE SEQUENCE</scope>
</reference>
<proteinExistence type="predicted"/>
<keyword evidence="1" id="KW-0547">Nucleotide-binding</keyword>
<feature type="non-terminal residue" evidence="1">
    <location>
        <position position="138"/>
    </location>
</feature>
<keyword evidence="1" id="KW-0067">ATP-binding</keyword>
<protein>
    <submittedName>
        <fullName evidence="1">ATP-binding protein</fullName>
    </submittedName>
</protein>
<organism evidence="1">
    <name type="scientific">mine drainage metagenome</name>
    <dbReference type="NCBI Taxonomy" id="410659"/>
    <lineage>
        <taxon>unclassified sequences</taxon>
        <taxon>metagenomes</taxon>
        <taxon>ecological metagenomes</taxon>
    </lineage>
</organism>
<reference evidence="1" key="2">
    <citation type="journal article" date="2014" name="ISME J.">
        <title>Microbial stratification in low pH oxic and suboxic macroscopic growths along an acid mine drainage.</title>
        <authorList>
            <person name="Mendez-Garcia C."/>
            <person name="Mesa V."/>
            <person name="Sprenger R.R."/>
            <person name="Richter M."/>
            <person name="Diez M.S."/>
            <person name="Solano J."/>
            <person name="Bargiela R."/>
            <person name="Golyshina O.V."/>
            <person name="Manteca A."/>
            <person name="Ramos J.L."/>
            <person name="Gallego J.R."/>
            <person name="Llorente I."/>
            <person name="Martins Dos Santos V.A."/>
            <person name="Jensen O.N."/>
            <person name="Pelaez A.I."/>
            <person name="Sanchez J."/>
            <person name="Ferrer M."/>
        </authorList>
    </citation>
    <scope>NUCLEOTIDE SEQUENCE</scope>
</reference>
<comment type="caution">
    <text evidence="1">The sequence shown here is derived from an EMBL/GenBank/DDBJ whole genome shotgun (WGS) entry which is preliminary data.</text>
</comment>
<dbReference type="EMBL" id="AUZZ01006241">
    <property type="protein sequence ID" value="EQD46942.1"/>
    <property type="molecule type" value="Genomic_DNA"/>
</dbReference>
<name>T0ZR15_9ZZZZ</name>
<evidence type="ECO:0000313" key="1">
    <source>
        <dbReference type="EMBL" id="EQD46942.1"/>
    </source>
</evidence>
<dbReference type="GO" id="GO:0005524">
    <property type="term" value="F:ATP binding"/>
    <property type="evidence" value="ECO:0007669"/>
    <property type="project" value="UniProtKB-KW"/>
</dbReference>